<dbReference type="InterPro" id="IPR020899">
    <property type="entry name" value="Arg_repress_C"/>
</dbReference>
<dbReference type="RefSeq" id="WP_212572321.1">
    <property type="nucleotide sequence ID" value="NZ_CP073084.1"/>
</dbReference>
<evidence type="ECO:0000256" key="2">
    <source>
        <dbReference type="ARBA" id="ARBA00008316"/>
    </source>
</evidence>
<dbReference type="InterPro" id="IPR036390">
    <property type="entry name" value="WH_DNA-bd_sf"/>
</dbReference>
<keyword evidence="4 7" id="KW-0805">Transcription regulation</keyword>
<protein>
    <recommendedName>
        <fullName evidence="7">Arginine repressor</fullName>
    </recommendedName>
</protein>
<evidence type="ECO:0000259" key="8">
    <source>
        <dbReference type="Pfam" id="PF01316"/>
    </source>
</evidence>
<keyword evidence="7" id="KW-0055">Arginine biosynthesis</keyword>
<evidence type="ECO:0000256" key="3">
    <source>
        <dbReference type="ARBA" id="ARBA00022490"/>
    </source>
</evidence>
<evidence type="ECO:0000256" key="7">
    <source>
        <dbReference type="HAMAP-Rule" id="MF_00173"/>
    </source>
</evidence>
<dbReference type="HAMAP" id="MF_00173">
    <property type="entry name" value="Arg_repressor"/>
    <property type="match status" value="1"/>
</dbReference>
<keyword evidence="7" id="KW-0678">Repressor</keyword>
<sequence length="141" mass="16046">MNKKERLQVIKDLVVRYPIDTQEEIVERLKEMGVHATQATVSRDIKELGIIKVPSPEKGYIYGLPKSGLSKVQSRNVLSLASMDKMMNINLVPGSTAVVKRQILEQFEELIFSIIVDDDSILIIVKDEANLPRLEETIRVW</sequence>
<evidence type="ECO:0000313" key="10">
    <source>
        <dbReference type="EMBL" id="QUE54997.1"/>
    </source>
</evidence>
<comment type="similarity">
    <text evidence="2 7">Belongs to the ArgR family.</text>
</comment>
<gene>
    <name evidence="7" type="primary">argR</name>
    <name evidence="10" type="ORF">INT76_03710</name>
</gene>
<keyword evidence="6 7" id="KW-0804">Transcription</keyword>
<dbReference type="Proteomes" id="UP000677616">
    <property type="component" value="Chromosome"/>
</dbReference>
<dbReference type="EMBL" id="CP073084">
    <property type="protein sequence ID" value="QUE54997.1"/>
    <property type="molecule type" value="Genomic_DNA"/>
</dbReference>
<keyword evidence="7" id="KW-0028">Amino-acid biosynthesis</keyword>
<dbReference type="InterPro" id="IPR020900">
    <property type="entry name" value="Arg_repress_DNA-bd"/>
</dbReference>
<dbReference type="InterPro" id="IPR036388">
    <property type="entry name" value="WH-like_DNA-bd_sf"/>
</dbReference>
<reference evidence="10 11" key="1">
    <citation type="submission" date="2021-04" db="EMBL/GenBank/DDBJ databases">
        <title>Complete genome sequence of a novel Streptococcus species.</title>
        <authorList>
            <person name="Teng J.L.L."/>
        </authorList>
    </citation>
    <scope>NUCLEOTIDE SEQUENCE [LARGE SCALE GENOMIC DNA]</scope>
    <source>
        <strain evidence="10 11">HKU75</strain>
    </source>
</reference>
<evidence type="ECO:0000313" key="11">
    <source>
        <dbReference type="Proteomes" id="UP000677616"/>
    </source>
</evidence>
<name>A0ABX7YME7_9STRE</name>
<dbReference type="SUPFAM" id="SSF55252">
    <property type="entry name" value="C-terminal domain of arginine repressor"/>
    <property type="match status" value="1"/>
</dbReference>
<comment type="subcellular location">
    <subcellularLocation>
        <location evidence="1 7">Cytoplasm</location>
    </subcellularLocation>
</comment>
<evidence type="ECO:0000256" key="5">
    <source>
        <dbReference type="ARBA" id="ARBA00023125"/>
    </source>
</evidence>
<dbReference type="PRINTS" id="PR01467">
    <property type="entry name" value="ARGREPRESSOR"/>
</dbReference>
<dbReference type="InterPro" id="IPR036251">
    <property type="entry name" value="Arg_repress_C_sf"/>
</dbReference>
<dbReference type="Gene3D" id="3.30.1360.40">
    <property type="match status" value="1"/>
</dbReference>
<evidence type="ECO:0000256" key="6">
    <source>
        <dbReference type="ARBA" id="ARBA00023163"/>
    </source>
</evidence>
<dbReference type="SUPFAM" id="SSF46785">
    <property type="entry name" value="Winged helix' DNA-binding domain"/>
    <property type="match status" value="1"/>
</dbReference>
<evidence type="ECO:0000256" key="4">
    <source>
        <dbReference type="ARBA" id="ARBA00023015"/>
    </source>
</evidence>
<dbReference type="InterPro" id="IPR001669">
    <property type="entry name" value="Arg_repress"/>
</dbReference>
<keyword evidence="5 7" id="KW-0238">DNA-binding</keyword>
<feature type="domain" description="Arginine repressor DNA-binding" evidence="8">
    <location>
        <begin position="1"/>
        <end position="67"/>
    </location>
</feature>
<keyword evidence="3 7" id="KW-0963">Cytoplasm</keyword>
<comment type="function">
    <text evidence="7">Regulates arginine biosynthesis genes.</text>
</comment>
<evidence type="ECO:0000259" key="9">
    <source>
        <dbReference type="Pfam" id="PF02863"/>
    </source>
</evidence>
<accession>A0ABX7YME7</accession>
<organism evidence="10 11">
    <name type="scientific">Streptococcus oriscaviae</name>
    <dbReference type="NCBI Taxonomy" id="2781599"/>
    <lineage>
        <taxon>Bacteria</taxon>
        <taxon>Bacillati</taxon>
        <taxon>Bacillota</taxon>
        <taxon>Bacilli</taxon>
        <taxon>Lactobacillales</taxon>
        <taxon>Streptococcaceae</taxon>
        <taxon>Streptococcus</taxon>
    </lineage>
</organism>
<proteinExistence type="inferred from homology"/>
<dbReference type="PANTHER" id="PTHR34471">
    <property type="entry name" value="ARGININE REPRESSOR"/>
    <property type="match status" value="1"/>
</dbReference>
<feature type="domain" description="Arginine repressor C-terminal" evidence="9">
    <location>
        <begin position="76"/>
        <end position="138"/>
    </location>
</feature>
<dbReference type="Pfam" id="PF01316">
    <property type="entry name" value="Arg_repressor"/>
    <property type="match status" value="1"/>
</dbReference>
<comment type="pathway">
    <text evidence="7">Amino-acid biosynthesis; L-arginine biosynthesis [regulation].</text>
</comment>
<keyword evidence="11" id="KW-1185">Reference proteome</keyword>
<dbReference type="Gene3D" id="1.10.10.10">
    <property type="entry name" value="Winged helix-like DNA-binding domain superfamily/Winged helix DNA-binding domain"/>
    <property type="match status" value="1"/>
</dbReference>
<dbReference type="PANTHER" id="PTHR34471:SF1">
    <property type="entry name" value="ARGININE REPRESSOR"/>
    <property type="match status" value="1"/>
</dbReference>
<dbReference type="Pfam" id="PF02863">
    <property type="entry name" value="Arg_repressor_C"/>
    <property type="match status" value="1"/>
</dbReference>
<evidence type="ECO:0000256" key="1">
    <source>
        <dbReference type="ARBA" id="ARBA00004496"/>
    </source>
</evidence>